<feature type="region of interest" description="Disordered" evidence="1">
    <location>
        <begin position="118"/>
        <end position="138"/>
    </location>
</feature>
<feature type="signal peptide" evidence="2">
    <location>
        <begin position="1"/>
        <end position="22"/>
    </location>
</feature>
<dbReference type="STRING" id="1907941.BKE30_08985"/>
<dbReference type="EMBL" id="MLCN01000023">
    <property type="protein sequence ID" value="ONG39490.1"/>
    <property type="molecule type" value="Genomic_DNA"/>
</dbReference>
<organism evidence="3 4">
    <name type="scientific">Alkanindiges hydrocarboniclasticus</name>
    <dbReference type="NCBI Taxonomy" id="1907941"/>
    <lineage>
        <taxon>Bacteria</taxon>
        <taxon>Pseudomonadati</taxon>
        <taxon>Pseudomonadota</taxon>
        <taxon>Gammaproteobacteria</taxon>
        <taxon>Moraxellales</taxon>
        <taxon>Moraxellaceae</taxon>
        <taxon>Alkanindiges</taxon>
    </lineage>
</organism>
<evidence type="ECO:0000313" key="3">
    <source>
        <dbReference type="EMBL" id="ONG39490.1"/>
    </source>
</evidence>
<evidence type="ECO:0000256" key="2">
    <source>
        <dbReference type="SAM" id="SignalP"/>
    </source>
</evidence>
<feature type="chain" id="PRO_5012955699" description="DUF3617 family protein" evidence="2">
    <location>
        <begin position="23"/>
        <end position="138"/>
    </location>
</feature>
<sequence>MKLPVLVGIAMLGSVAVSSAQAAPMGETFQYNPSKLQQVCRGKSQGAPVSMAMNGVIFNGTCEYRYVPNSRNVRNIDPMEADQACSGQANSSVTATVDGKQVAGKCALAFKNIGPSGNMSTDMSGTGSMSGTTNMTGQ</sequence>
<gene>
    <name evidence="3" type="ORF">BKE30_08985</name>
</gene>
<dbReference type="RefSeq" id="WP_076878279.1">
    <property type="nucleotide sequence ID" value="NZ_MLCN01000023.1"/>
</dbReference>
<keyword evidence="4" id="KW-1185">Reference proteome</keyword>
<keyword evidence="2" id="KW-0732">Signal</keyword>
<protein>
    <recommendedName>
        <fullName evidence="5">DUF3617 family protein</fullName>
    </recommendedName>
</protein>
<name>A0A1S8CUI3_9GAMM</name>
<evidence type="ECO:0008006" key="5">
    <source>
        <dbReference type="Google" id="ProtNLM"/>
    </source>
</evidence>
<dbReference type="Proteomes" id="UP000192132">
    <property type="component" value="Unassembled WGS sequence"/>
</dbReference>
<dbReference type="AlphaFoldDB" id="A0A1S8CUI3"/>
<accession>A0A1S8CUI3</accession>
<dbReference type="OrthoDB" id="6692658at2"/>
<evidence type="ECO:0000313" key="4">
    <source>
        <dbReference type="Proteomes" id="UP000192132"/>
    </source>
</evidence>
<comment type="caution">
    <text evidence="3">The sequence shown here is derived from an EMBL/GenBank/DDBJ whole genome shotgun (WGS) entry which is preliminary data.</text>
</comment>
<reference evidence="3 4" key="1">
    <citation type="submission" date="2016-10" db="EMBL/GenBank/DDBJ databases">
        <title>Draft Genome sequence of Alkanindiges sp. strain H1.</title>
        <authorList>
            <person name="Subhash Y."/>
            <person name="Lee S."/>
        </authorList>
    </citation>
    <scope>NUCLEOTIDE SEQUENCE [LARGE SCALE GENOMIC DNA]</scope>
    <source>
        <strain evidence="3 4">H1</strain>
    </source>
</reference>
<proteinExistence type="predicted"/>
<evidence type="ECO:0000256" key="1">
    <source>
        <dbReference type="SAM" id="MobiDB-lite"/>
    </source>
</evidence>